<dbReference type="PANTHER" id="PTHR43357">
    <property type="entry name" value="INNER MEMBRANE ABC TRANSPORTER PERMEASE PROTEIN YDCV"/>
    <property type="match status" value="1"/>
</dbReference>
<keyword evidence="4" id="KW-0997">Cell inner membrane</keyword>
<proteinExistence type="predicted"/>
<organism evidence="10 11">
    <name type="scientific">Rhizobium favelukesii</name>
    <dbReference type="NCBI Taxonomy" id="348824"/>
    <lineage>
        <taxon>Bacteria</taxon>
        <taxon>Pseudomonadati</taxon>
        <taxon>Pseudomonadota</taxon>
        <taxon>Alphaproteobacteria</taxon>
        <taxon>Hyphomicrobiales</taxon>
        <taxon>Rhizobiaceae</taxon>
        <taxon>Rhizobium/Agrobacterium group</taxon>
        <taxon>Rhizobium</taxon>
    </lineage>
</organism>
<dbReference type="CDD" id="cd06261">
    <property type="entry name" value="TM_PBP2"/>
    <property type="match status" value="1"/>
</dbReference>
<evidence type="ECO:0000256" key="3">
    <source>
        <dbReference type="ARBA" id="ARBA00022475"/>
    </source>
</evidence>
<keyword evidence="7 8" id="KW-0472">Membrane</keyword>
<comment type="caution">
    <text evidence="10">The sequence shown here is derived from an EMBL/GenBank/DDBJ whole genome shotgun (WGS) entry which is preliminary data.</text>
</comment>
<feature type="domain" description="ABC transmembrane type-1" evidence="9">
    <location>
        <begin position="25"/>
        <end position="150"/>
    </location>
</feature>
<evidence type="ECO:0000256" key="7">
    <source>
        <dbReference type="ARBA" id="ARBA00023136"/>
    </source>
</evidence>
<dbReference type="RefSeq" id="WP_024318124.1">
    <property type="nucleotide sequence ID" value="NZ_ATTO01000074.1"/>
</dbReference>
<dbReference type="InterPro" id="IPR000515">
    <property type="entry name" value="MetI-like"/>
</dbReference>
<dbReference type="AlphaFoldDB" id="W6RMC0"/>
<evidence type="ECO:0000256" key="1">
    <source>
        <dbReference type="ARBA" id="ARBA00004429"/>
    </source>
</evidence>
<feature type="transmembrane region" description="Helical" evidence="8">
    <location>
        <begin position="20"/>
        <end position="48"/>
    </location>
</feature>
<dbReference type="PANTHER" id="PTHR43357:SF4">
    <property type="entry name" value="INNER MEMBRANE ABC TRANSPORTER PERMEASE PROTEIN YDCV"/>
    <property type="match status" value="1"/>
</dbReference>
<dbReference type="Proteomes" id="UP000019443">
    <property type="component" value="Unassembled WGS sequence"/>
</dbReference>
<evidence type="ECO:0000256" key="2">
    <source>
        <dbReference type="ARBA" id="ARBA00022448"/>
    </source>
</evidence>
<evidence type="ECO:0000256" key="8">
    <source>
        <dbReference type="SAM" id="Phobius"/>
    </source>
</evidence>
<geneLocation type="plasmid" evidence="10">
    <name>pLPU83b</name>
</geneLocation>
<evidence type="ECO:0000256" key="5">
    <source>
        <dbReference type="ARBA" id="ARBA00022692"/>
    </source>
</evidence>
<dbReference type="SUPFAM" id="SSF161098">
    <property type="entry name" value="MetI-like"/>
    <property type="match status" value="1"/>
</dbReference>
<dbReference type="EMBL" id="CBYB010000006">
    <property type="protein sequence ID" value="CDM60083.1"/>
    <property type="molecule type" value="Genomic_DNA"/>
</dbReference>
<dbReference type="GO" id="GO:0005886">
    <property type="term" value="C:plasma membrane"/>
    <property type="evidence" value="ECO:0007669"/>
    <property type="project" value="UniProtKB-SubCell"/>
</dbReference>
<dbReference type="GO" id="GO:0055085">
    <property type="term" value="P:transmembrane transport"/>
    <property type="evidence" value="ECO:0007669"/>
    <property type="project" value="InterPro"/>
</dbReference>
<evidence type="ECO:0000313" key="11">
    <source>
        <dbReference type="Proteomes" id="UP000019443"/>
    </source>
</evidence>
<keyword evidence="11" id="KW-1185">Reference proteome</keyword>
<keyword evidence="2" id="KW-0813">Transport</keyword>
<dbReference type="PROSITE" id="PS50928">
    <property type="entry name" value="ABC_TM1"/>
    <property type="match status" value="1"/>
</dbReference>
<protein>
    <submittedName>
        <fullName evidence="10">Membrane protein</fullName>
    </submittedName>
</protein>
<evidence type="ECO:0000256" key="4">
    <source>
        <dbReference type="ARBA" id="ARBA00022519"/>
    </source>
</evidence>
<keyword evidence="5 8" id="KW-0812">Transmembrane</keyword>
<sequence length="150" mass="16062">MEFPPSGLSLQWYRSFFSDAWYAAAWTSIQIGIAVTILSTIVGTLAAYGLSNTYPRLRTVLSMVILTPITFPVIVVGIATFLGLVQLGLIGTRAGIILAHSIGAIGYVVVIAGVILAGARTRRTGVDVELHRRRIAAICPPNRSRQLGVV</sequence>
<comment type="subcellular location">
    <subcellularLocation>
        <location evidence="1">Cell inner membrane</location>
        <topology evidence="1">Multi-pass membrane protein</topology>
    </subcellularLocation>
</comment>
<evidence type="ECO:0000313" key="10">
    <source>
        <dbReference type="EMBL" id="CDM60083.1"/>
    </source>
</evidence>
<feature type="transmembrane region" description="Helical" evidence="8">
    <location>
        <begin position="60"/>
        <end position="84"/>
    </location>
</feature>
<keyword evidence="6 8" id="KW-1133">Transmembrane helix</keyword>
<dbReference type="InterPro" id="IPR035906">
    <property type="entry name" value="MetI-like_sf"/>
</dbReference>
<name>W6RMC0_9HYPH</name>
<evidence type="ECO:0000259" key="9">
    <source>
        <dbReference type="PROSITE" id="PS50928"/>
    </source>
</evidence>
<gene>
    <name evidence="10" type="ORF">LPU83_pLPU83b_0084</name>
</gene>
<reference evidence="10" key="1">
    <citation type="submission" date="2013-11" db="EMBL/GenBank/DDBJ databases">
        <title>Draft genome sequence of the broad-host-range Rhizobium sp. LPU83 strain, a member of the low-genetic diversity Oregon-like Rhizobium sp. group.</title>
        <authorList>
            <person name="Wibberg D."/>
            <person name="Puehler A."/>
            <person name="Schlueter A."/>
        </authorList>
    </citation>
    <scope>NUCLEOTIDE SEQUENCE [LARGE SCALE GENOMIC DNA]</scope>
    <source>
        <strain evidence="10">LPU83</strain>
        <plasmid evidence="10">pLPU83b</plasmid>
    </source>
</reference>
<evidence type="ECO:0000256" key="6">
    <source>
        <dbReference type="ARBA" id="ARBA00022989"/>
    </source>
</evidence>
<keyword evidence="10" id="KW-0614">Plasmid</keyword>
<dbReference type="Gene3D" id="1.10.3720.10">
    <property type="entry name" value="MetI-like"/>
    <property type="match status" value="1"/>
</dbReference>
<feature type="transmembrane region" description="Helical" evidence="8">
    <location>
        <begin position="96"/>
        <end position="117"/>
    </location>
</feature>
<keyword evidence="3" id="KW-1003">Cell membrane</keyword>
<accession>W6RMC0</accession>